<organism evidence="12 13">
    <name type="scientific">Candidatus Methylumidiphilus alinenensis</name>
    <dbReference type="NCBI Taxonomy" id="2202197"/>
    <lineage>
        <taxon>Bacteria</taxon>
        <taxon>Pseudomonadati</taxon>
        <taxon>Pseudomonadota</taxon>
        <taxon>Gammaproteobacteria</taxon>
        <taxon>Methylococcales</taxon>
        <taxon>Candidatus Methylumidiphilus</taxon>
    </lineage>
</organism>
<protein>
    <submittedName>
        <fullName evidence="12">Cytochrome c1</fullName>
    </submittedName>
</protein>
<keyword evidence="6 8" id="KW-0408">Iron</keyword>
<dbReference type="PROSITE" id="PS51007">
    <property type="entry name" value="CYTC"/>
    <property type="match status" value="1"/>
</dbReference>
<dbReference type="PANTHER" id="PTHR10266:SF3">
    <property type="entry name" value="CYTOCHROME C1, HEME PROTEIN, MITOCHONDRIAL"/>
    <property type="match status" value="1"/>
</dbReference>
<evidence type="ECO:0000256" key="7">
    <source>
        <dbReference type="ARBA" id="ARBA00023136"/>
    </source>
</evidence>
<name>A0A2W4QK13_9GAMM</name>
<keyword evidence="10" id="KW-0732">Signal</keyword>
<dbReference type="InterPro" id="IPR036909">
    <property type="entry name" value="Cyt_c-like_dom_sf"/>
</dbReference>
<accession>A0A2W4QK13</accession>
<comment type="cofactor">
    <cofactor evidence="8">
        <name>heme c</name>
        <dbReference type="ChEBI" id="CHEBI:61717"/>
    </cofactor>
    <text evidence="8">Binds 1 heme c group covalently per subunit.</text>
</comment>
<evidence type="ECO:0000256" key="10">
    <source>
        <dbReference type="SAM" id="SignalP"/>
    </source>
</evidence>
<proteinExistence type="predicted"/>
<keyword evidence="4 8" id="KW-0479">Metal-binding</keyword>
<feature type="binding site" description="covalent" evidence="8">
    <location>
        <position position="53"/>
    </location>
    <ligand>
        <name>heme c</name>
        <dbReference type="ChEBI" id="CHEBI:61717"/>
    </ligand>
</feature>
<sequence>MKTIIALVFFALSFGVQAVEGSSPLLKANVDVFDLESVRRGAGYFVDYCMGCHSIKHLRYSRVGKDLKLKDDVLRKDIMPDGAKVHESFLTAMDPEDAVKWYGVAPPDLSLVARARGADWLYSYLKGFYIDQSPTRPTGVNNLYFKDVAMPNVFWDLQGLQKPVIATHEGSQVIERLEKVTKGKLSDEEFDQTMSDLVAFLVYAAEPAQYARLTLGKYVIFVLLVLAILLFKLKKEYWKDIK</sequence>
<dbReference type="InterPro" id="IPR002326">
    <property type="entry name" value="Cyt_c1"/>
</dbReference>
<comment type="subcellular location">
    <subcellularLocation>
        <location evidence="1">Membrane</location>
    </subcellularLocation>
</comment>
<evidence type="ECO:0000256" key="4">
    <source>
        <dbReference type="ARBA" id="ARBA00022723"/>
    </source>
</evidence>
<evidence type="ECO:0000259" key="11">
    <source>
        <dbReference type="PROSITE" id="PS51007"/>
    </source>
</evidence>
<dbReference type="Gene3D" id="1.10.760.10">
    <property type="entry name" value="Cytochrome c-like domain"/>
    <property type="match status" value="1"/>
</dbReference>
<comment type="caution">
    <text evidence="12">The sequence shown here is derived from an EMBL/GenBank/DDBJ whole genome shotgun (WGS) entry which is preliminary data.</text>
</comment>
<keyword evidence="7 9" id="KW-0472">Membrane</keyword>
<evidence type="ECO:0000313" key="13">
    <source>
        <dbReference type="Proteomes" id="UP000249396"/>
    </source>
</evidence>
<evidence type="ECO:0000256" key="3">
    <source>
        <dbReference type="ARBA" id="ARBA00022692"/>
    </source>
</evidence>
<dbReference type="GO" id="GO:0046872">
    <property type="term" value="F:metal ion binding"/>
    <property type="evidence" value="ECO:0007669"/>
    <property type="project" value="UniProtKB-KW"/>
</dbReference>
<feature type="binding site" description="covalent" evidence="8">
    <location>
        <position position="49"/>
    </location>
    <ligand>
        <name>heme c</name>
        <dbReference type="ChEBI" id="CHEBI:61717"/>
    </ligand>
</feature>
<feature type="domain" description="Cytochrome c" evidence="11">
    <location>
        <begin position="36"/>
        <end position="205"/>
    </location>
</feature>
<dbReference type="PANTHER" id="PTHR10266">
    <property type="entry name" value="CYTOCHROME C1"/>
    <property type="match status" value="1"/>
</dbReference>
<reference evidence="12 13" key="1">
    <citation type="journal article" date="2018" name="Aquat. Microb. Ecol.">
        <title>Gammaproteobacterial methanotrophs dominate.</title>
        <authorList>
            <person name="Rissanen A.J."/>
            <person name="Saarenheimo J."/>
            <person name="Tiirola M."/>
            <person name="Peura S."/>
            <person name="Aalto S.L."/>
            <person name="Karvinen A."/>
            <person name="Nykanen H."/>
        </authorList>
    </citation>
    <scope>NUCLEOTIDE SEQUENCE [LARGE SCALE GENOMIC DNA]</scope>
    <source>
        <strain evidence="12">AMbin10</strain>
    </source>
</reference>
<evidence type="ECO:0000256" key="8">
    <source>
        <dbReference type="PIRSR" id="PIRSR602326-1"/>
    </source>
</evidence>
<feature type="signal peptide" evidence="10">
    <location>
        <begin position="1"/>
        <end position="18"/>
    </location>
</feature>
<dbReference type="EMBL" id="QJPH01000487">
    <property type="protein sequence ID" value="PZN72452.1"/>
    <property type="molecule type" value="Genomic_DNA"/>
</dbReference>
<dbReference type="Proteomes" id="UP000249396">
    <property type="component" value="Unassembled WGS sequence"/>
</dbReference>
<evidence type="ECO:0000313" key="12">
    <source>
        <dbReference type="EMBL" id="PZN72452.1"/>
    </source>
</evidence>
<feature type="binding site" description="covalent" evidence="8">
    <location>
        <position position="52"/>
    </location>
    <ligand>
        <name>heme c</name>
        <dbReference type="ChEBI" id="CHEBI:61717"/>
    </ligand>
</feature>
<dbReference type="GO" id="GO:0016020">
    <property type="term" value="C:membrane"/>
    <property type="evidence" value="ECO:0007669"/>
    <property type="project" value="UniProtKB-SubCell"/>
</dbReference>
<dbReference type="GO" id="GO:0009055">
    <property type="term" value="F:electron transfer activity"/>
    <property type="evidence" value="ECO:0007669"/>
    <property type="project" value="InterPro"/>
</dbReference>
<evidence type="ECO:0000256" key="5">
    <source>
        <dbReference type="ARBA" id="ARBA00022989"/>
    </source>
</evidence>
<feature type="chain" id="PRO_5016057373" evidence="10">
    <location>
        <begin position="19"/>
        <end position="242"/>
    </location>
</feature>
<gene>
    <name evidence="12" type="ORF">DM484_24475</name>
</gene>
<evidence type="ECO:0000256" key="2">
    <source>
        <dbReference type="ARBA" id="ARBA00022617"/>
    </source>
</evidence>
<evidence type="ECO:0000256" key="1">
    <source>
        <dbReference type="ARBA" id="ARBA00004370"/>
    </source>
</evidence>
<keyword evidence="2 8" id="KW-0349">Heme</keyword>
<evidence type="ECO:0000256" key="6">
    <source>
        <dbReference type="ARBA" id="ARBA00023004"/>
    </source>
</evidence>
<dbReference type="Pfam" id="PF02167">
    <property type="entry name" value="Cytochrom_C1"/>
    <property type="match status" value="1"/>
</dbReference>
<evidence type="ECO:0000256" key="9">
    <source>
        <dbReference type="SAM" id="Phobius"/>
    </source>
</evidence>
<dbReference type="SUPFAM" id="SSF46626">
    <property type="entry name" value="Cytochrome c"/>
    <property type="match status" value="1"/>
</dbReference>
<keyword evidence="3 9" id="KW-0812">Transmembrane</keyword>
<dbReference type="AlphaFoldDB" id="A0A2W4QK13"/>
<keyword evidence="5 9" id="KW-1133">Transmembrane helix</keyword>
<dbReference type="GO" id="GO:0020037">
    <property type="term" value="F:heme binding"/>
    <property type="evidence" value="ECO:0007669"/>
    <property type="project" value="InterPro"/>
</dbReference>
<dbReference type="InterPro" id="IPR009056">
    <property type="entry name" value="Cyt_c-like_dom"/>
</dbReference>
<feature type="transmembrane region" description="Helical" evidence="9">
    <location>
        <begin position="215"/>
        <end position="233"/>
    </location>
</feature>